<evidence type="ECO:0000313" key="1">
    <source>
        <dbReference type="EMBL" id="MDQ0483908.1"/>
    </source>
</evidence>
<reference evidence="1" key="1">
    <citation type="submission" date="2023-07" db="EMBL/GenBank/DDBJ databases">
        <title>Genomic Encyclopedia of Type Strains, Phase IV (KMG-IV): sequencing the most valuable type-strain genomes for metagenomic binning, comparative biology and taxonomic classification.</title>
        <authorList>
            <person name="Goeker M."/>
        </authorList>
    </citation>
    <scope>NUCLEOTIDE SEQUENCE [LARGE SCALE GENOMIC DNA]</scope>
    <source>
        <strain evidence="1">JSM 076093</strain>
    </source>
</reference>
<dbReference type="Pfam" id="PF06042">
    <property type="entry name" value="NTP_transf_6"/>
    <property type="match status" value="1"/>
</dbReference>
<name>A0ABU0K6E0_9BACL</name>
<evidence type="ECO:0000313" key="2">
    <source>
        <dbReference type="Proteomes" id="UP001226720"/>
    </source>
</evidence>
<evidence type="ECO:0008006" key="3">
    <source>
        <dbReference type="Google" id="ProtNLM"/>
    </source>
</evidence>
<keyword evidence="2" id="KW-1185">Reference proteome</keyword>
<dbReference type="PANTHER" id="PTHR39166">
    <property type="entry name" value="BLL1166 PROTEIN"/>
    <property type="match status" value="1"/>
</dbReference>
<protein>
    <recommendedName>
        <fullName evidence="3">Nucleotidyltransferase family protein</fullName>
    </recommendedName>
</protein>
<comment type="caution">
    <text evidence="1">The sequence shown here is derived from an EMBL/GenBank/DDBJ whole genome shotgun (WGS) entry which is preliminary data.</text>
</comment>
<dbReference type="InterPro" id="IPR009267">
    <property type="entry name" value="NTP_transf_6"/>
</dbReference>
<accession>A0ABU0K6E0</accession>
<gene>
    <name evidence="1" type="ORF">QO000_002892</name>
</gene>
<organism evidence="1 2">
    <name type="scientific">Guptibacillus hwajinpoensis</name>
    <dbReference type="NCBI Taxonomy" id="208199"/>
    <lineage>
        <taxon>Bacteria</taxon>
        <taxon>Bacillati</taxon>
        <taxon>Bacillota</taxon>
        <taxon>Bacilli</taxon>
        <taxon>Bacillales</taxon>
        <taxon>Guptibacillaceae</taxon>
        <taxon>Guptibacillus</taxon>
    </lineage>
</organism>
<dbReference type="GeneID" id="301328221"/>
<dbReference type="Proteomes" id="UP001226720">
    <property type="component" value="Unassembled WGS sequence"/>
</dbReference>
<sequence length="199" mass="23031">MNGINKDLSSQIEILENILNLNENIEKVLNVSQLEFDHYYVGAGSLVQTVWNYLSGYPLNYGISDIDIIYFDDKDLSKEKEEMIEQKLASSLSDLPLEIDVKNEARVHLWYKEKFGKDINPYQSLEDAINSWPTTATALGVRRENNGEFKVYAPYGLNDLFSMTVRANKQLISRDIYETKATKWVNLWPKLTVIPWENE</sequence>
<dbReference type="RefSeq" id="WP_301552570.1">
    <property type="nucleotide sequence ID" value="NZ_JAQRMZ010000009.1"/>
</dbReference>
<proteinExistence type="predicted"/>
<dbReference type="EMBL" id="JAUSWM010000005">
    <property type="protein sequence ID" value="MDQ0483908.1"/>
    <property type="molecule type" value="Genomic_DNA"/>
</dbReference>
<dbReference type="PANTHER" id="PTHR39166:SF1">
    <property type="entry name" value="BLL1166 PROTEIN"/>
    <property type="match status" value="1"/>
</dbReference>